<dbReference type="InterPro" id="IPR039425">
    <property type="entry name" value="RNA_pol_sigma-70-like"/>
</dbReference>
<feature type="domain" description="RNA polymerase sigma factor 70 region 4 type 2" evidence="7">
    <location>
        <begin position="127"/>
        <end position="179"/>
    </location>
</feature>
<dbReference type="InterPro" id="IPR014284">
    <property type="entry name" value="RNA_pol_sigma-70_dom"/>
</dbReference>
<feature type="domain" description="RNA polymerase sigma-70 region 2" evidence="6">
    <location>
        <begin position="32"/>
        <end position="96"/>
    </location>
</feature>
<dbReference type="PANTHER" id="PTHR43133">
    <property type="entry name" value="RNA POLYMERASE ECF-TYPE SIGMA FACTO"/>
    <property type="match status" value="1"/>
</dbReference>
<keyword evidence="5" id="KW-0804">Transcription</keyword>
<dbReference type="Proteomes" id="UP000608071">
    <property type="component" value="Unassembled WGS sequence"/>
</dbReference>
<keyword evidence="2" id="KW-0805">Transcription regulation</keyword>
<dbReference type="Pfam" id="PF08281">
    <property type="entry name" value="Sigma70_r4_2"/>
    <property type="match status" value="1"/>
</dbReference>
<keyword evidence="3" id="KW-0731">Sigma factor</keyword>
<evidence type="ECO:0000259" key="7">
    <source>
        <dbReference type="Pfam" id="PF08281"/>
    </source>
</evidence>
<protein>
    <submittedName>
        <fullName evidence="8">Sigma-70 family RNA polymerase sigma factor</fullName>
    </submittedName>
</protein>
<dbReference type="PANTHER" id="PTHR43133:SF8">
    <property type="entry name" value="RNA POLYMERASE SIGMA FACTOR HI_1459-RELATED"/>
    <property type="match status" value="1"/>
</dbReference>
<sequence length="202" mass="24507">MDEYREHPADDQVLRVINRVREGDSEAYLFIVEIYQQKIFMYCWRLLGNRQDAEDAVQEILIKAYQNLKDYRDEAHFQSWLYMVAYHHCLNVIRRVRLLHRIAPLFRSEKYLSDGPEQELEKWIFSEPLEKALHKLSADERNIVILYIFEDKSFNEISAIVNKSMESVKKRYSRSRQKLKKWIEESKGENEWEVTQTIWKRS</sequence>
<keyword evidence="4" id="KW-0238">DNA-binding</keyword>
<dbReference type="NCBIfam" id="TIGR02937">
    <property type="entry name" value="sigma70-ECF"/>
    <property type="match status" value="1"/>
</dbReference>
<dbReference type="InterPro" id="IPR013324">
    <property type="entry name" value="RNA_pol_sigma_r3/r4-like"/>
</dbReference>
<gene>
    <name evidence="8" type="ORF">H9647_04590</name>
</gene>
<dbReference type="InterPro" id="IPR013249">
    <property type="entry name" value="RNA_pol_sigma70_r4_t2"/>
</dbReference>
<evidence type="ECO:0000256" key="3">
    <source>
        <dbReference type="ARBA" id="ARBA00023082"/>
    </source>
</evidence>
<dbReference type="Gene3D" id="1.10.1740.10">
    <property type="match status" value="1"/>
</dbReference>
<comment type="similarity">
    <text evidence="1">Belongs to the sigma-70 factor family. ECF subfamily.</text>
</comment>
<dbReference type="InterPro" id="IPR036388">
    <property type="entry name" value="WH-like_DNA-bd_sf"/>
</dbReference>
<organism evidence="8 9">
    <name type="scientific">Paenibacillus gallinarum</name>
    <dbReference type="NCBI Taxonomy" id="2762232"/>
    <lineage>
        <taxon>Bacteria</taxon>
        <taxon>Bacillati</taxon>
        <taxon>Bacillota</taxon>
        <taxon>Bacilli</taxon>
        <taxon>Bacillales</taxon>
        <taxon>Paenibacillaceae</taxon>
        <taxon>Paenibacillus</taxon>
    </lineage>
</organism>
<proteinExistence type="inferred from homology"/>
<evidence type="ECO:0000256" key="2">
    <source>
        <dbReference type="ARBA" id="ARBA00023015"/>
    </source>
</evidence>
<keyword evidence="9" id="KW-1185">Reference proteome</keyword>
<evidence type="ECO:0000313" key="9">
    <source>
        <dbReference type="Proteomes" id="UP000608071"/>
    </source>
</evidence>
<evidence type="ECO:0000259" key="6">
    <source>
        <dbReference type="Pfam" id="PF04542"/>
    </source>
</evidence>
<dbReference type="SUPFAM" id="SSF88946">
    <property type="entry name" value="Sigma2 domain of RNA polymerase sigma factors"/>
    <property type="match status" value="1"/>
</dbReference>
<dbReference type="CDD" id="cd06171">
    <property type="entry name" value="Sigma70_r4"/>
    <property type="match status" value="1"/>
</dbReference>
<name>A0ABR8SUZ7_9BACL</name>
<evidence type="ECO:0000256" key="5">
    <source>
        <dbReference type="ARBA" id="ARBA00023163"/>
    </source>
</evidence>
<accession>A0ABR8SUZ7</accession>
<dbReference type="RefSeq" id="WP_191798520.1">
    <property type="nucleotide sequence ID" value="NZ_JACSQL010000001.1"/>
</dbReference>
<dbReference type="InterPro" id="IPR007627">
    <property type="entry name" value="RNA_pol_sigma70_r2"/>
</dbReference>
<dbReference type="Gene3D" id="1.10.10.10">
    <property type="entry name" value="Winged helix-like DNA-binding domain superfamily/Winged helix DNA-binding domain"/>
    <property type="match status" value="1"/>
</dbReference>
<reference evidence="8 9" key="1">
    <citation type="submission" date="2020-08" db="EMBL/GenBank/DDBJ databases">
        <title>A Genomic Blueprint of the Chicken Gut Microbiome.</title>
        <authorList>
            <person name="Gilroy R."/>
            <person name="Ravi A."/>
            <person name="Getino M."/>
            <person name="Pursley I."/>
            <person name="Horton D.L."/>
            <person name="Alikhan N.-F."/>
            <person name="Baker D."/>
            <person name="Gharbi K."/>
            <person name="Hall N."/>
            <person name="Watson M."/>
            <person name="Adriaenssens E.M."/>
            <person name="Foster-Nyarko E."/>
            <person name="Jarju S."/>
            <person name="Secka A."/>
            <person name="Antonio M."/>
            <person name="Oren A."/>
            <person name="Chaudhuri R."/>
            <person name="La Ragione R.M."/>
            <person name="Hildebrand F."/>
            <person name="Pallen M.J."/>
        </authorList>
    </citation>
    <scope>NUCLEOTIDE SEQUENCE [LARGE SCALE GENOMIC DNA]</scope>
    <source>
        <strain evidence="8 9">Sa2BVA9</strain>
    </source>
</reference>
<evidence type="ECO:0000313" key="8">
    <source>
        <dbReference type="EMBL" id="MBD7967329.1"/>
    </source>
</evidence>
<evidence type="ECO:0000256" key="1">
    <source>
        <dbReference type="ARBA" id="ARBA00010641"/>
    </source>
</evidence>
<dbReference type="Pfam" id="PF04542">
    <property type="entry name" value="Sigma70_r2"/>
    <property type="match status" value="1"/>
</dbReference>
<dbReference type="SUPFAM" id="SSF88659">
    <property type="entry name" value="Sigma3 and sigma4 domains of RNA polymerase sigma factors"/>
    <property type="match status" value="1"/>
</dbReference>
<dbReference type="EMBL" id="JACSQL010000001">
    <property type="protein sequence ID" value="MBD7967329.1"/>
    <property type="molecule type" value="Genomic_DNA"/>
</dbReference>
<evidence type="ECO:0000256" key="4">
    <source>
        <dbReference type="ARBA" id="ARBA00023125"/>
    </source>
</evidence>
<comment type="caution">
    <text evidence="8">The sequence shown here is derived from an EMBL/GenBank/DDBJ whole genome shotgun (WGS) entry which is preliminary data.</text>
</comment>
<dbReference type="InterPro" id="IPR013325">
    <property type="entry name" value="RNA_pol_sigma_r2"/>
</dbReference>